<gene>
    <name evidence="1" type="ORF">B0T25DRAFT_555116</name>
</gene>
<reference evidence="1" key="2">
    <citation type="submission" date="2023-06" db="EMBL/GenBank/DDBJ databases">
        <authorList>
            <consortium name="Lawrence Berkeley National Laboratory"/>
            <person name="Haridas S."/>
            <person name="Hensen N."/>
            <person name="Bonometti L."/>
            <person name="Westerberg I."/>
            <person name="Brannstrom I.O."/>
            <person name="Guillou S."/>
            <person name="Cros-Aarteil S."/>
            <person name="Calhoun S."/>
            <person name="Kuo A."/>
            <person name="Mondo S."/>
            <person name="Pangilinan J."/>
            <person name="Riley R."/>
            <person name="Labutti K."/>
            <person name="Andreopoulos B."/>
            <person name="Lipzen A."/>
            <person name="Chen C."/>
            <person name="Yanf M."/>
            <person name="Daum C."/>
            <person name="Ng V."/>
            <person name="Clum A."/>
            <person name="Steindorff A."/>
            <person name="Ohm R."/>
            <person name="Martin F."/>
            <person name="Silar P."/>
            <person name="Natvig D."/>
            <person name="Lalanne C."/>
            <person name="Gautier V."/>
            <person name="Ament-Velasquez S.L."/>
            <person name="Kruys A."/>
            <person name="Hutchinson M.I."/>
            <person name="Powell A.J."/>
            <person name="Barry K."/>
            <person name="Miller A.N."/>
            <person name="Grigoriev I.V."/>
            <person name="Debuchy R."/>
            <person name="Gladieux P."/>
            <person name="Thoren M.H."/>
            <person name="Johannesson H."/>
        </authorList>
    </citation>
    <scope>NUCLEOTIDE SEQUENCE</scope>
    <source>
        <strain evidence="1">CBS 955.72</strain>
    </source>
</reference>
<evidence type="ECO:0000313" key="2">
    <source>
        <dbReference type="Proteomes" id="UP001275084"/>
    </source>
</evidence>
<dbReference type="EMBL" id="JAUIQD010000007">
    <property type="protein sequence ID" value="KAK3343769.1"/>
    <property type="molecule type" value="Genomic_DNA"/>
</dbReference>
<evidence type="ECO:0000313" key="1">
    <source>
        <dbReference type="EMBL" id="KAK3343769.1"/>
    </source>
</evidence>
<comment type="caution">
    <text evidence="1">The sequence shown here is derived from an EMBL/GenBank/DDBJ whole genome shotgun (WGS) entry which is preliminary data.</text>
</comment>
<organism evidence="1 2">
    <name type="scientific">Lasiosphaeria hispida</name>
    <dbReference type="NCBI Taxonomy" id="260671"/>
    <lineage>
        <taxon>Eukaryota</taxon>
        <taxon>Fungi</taxon>
        <taxon>Dikarya</taxon>
        <taxon>Ascomycota</taxon>
        <taxon>Pezizomycotina</taxon>
        <taxon>Sordariomycetes</taxon>
        <taxon>Sordariomycetidae</taxon>
        <taxon>Sordariales</taxon>
        <taxon>Lasiosphaeriaceae</taxon>
        <taxon>Lasiosphaeria</taxon>
    </lineage>
</organism>
<proteinExistence type="predicted"/>
<reference evidence="1" key="1">
    <citation type="journal article" date="2023" name="Mol. Phylogenet. Evol.">
        <title>Genome-scale phylogeny and comparative genomics of the fungal order Sordariales.</title>
        <authorList>
            <person name="Hensen N."/>
            <person name="Bonometti L."/>
            <person name="Westerberg I."/>
            <person name="Brannstrom I.O."/>
            <person name="Guillou S."/>
            <person name="Cros-Aarteil S."/>
            <person name="Calhoun S."/>
            <person name="Haridas S."/>
            <person name="Kuo A."/>
            <person name="Mondo S."/>
            <person name="Pangilinan J."/>
            <person name="Riley R."/>
            <person name="LaButti K."/>
            <person name="Andreopoulos B."/>
            <person name="Lipzen A."/>
            <person name="Chen C."/>
            <person name="Yan M."/>
            <person name="Daum C."/>
            <person name="Ng V."/>
            <person name="Clum A."/>
            <person name="Steindorff A."/>
            <person name="Ohm R.A."/>
            <person name="Martin F."/>
            <person name="Silar P."/>
            <person name="Natvig D.O."/>
            <person name="Lalanne C."/>
            <person name="Gautier V."/>
            <person name="Ament-Velasquez S.L."/>
            <person name="Kruys A."/>
            <person name="Hutchinson M.I."/>
            <person name="Powell A.J."/>
            <person name="Barry K."/>
            <person name="Miller A.N."/>
            <person name="Grigoriev I.V."/>
            <person name="Debuchy R."/>
            <person name="Gladieux P."/>
            <person name="Hiltunen Thoren M."/>
            <person name="Johannesson H."/>
        </authorList>
    </citation>
    <scope>NUCLEOTIDE SEQUENCE</scope>
    <source>
        <strain evidence="1">CBS 955.72</strain>
    </source>
</reference>
<keyword evidence="2" id="KW-1185">Reference proteome</keyword>
<dbReference type="Proteomes" id="UP001275084">
    <property type="component" value="Unassembled WGS sequence"/>
</dbReference>
<name>A0AAJ0M992_9PEZI</name>
<protein>
    <submittedName>
        <fullName evidence="1">Uncharacterized protein</fullName>
    </submittedName>
</protein>
<sequence length="228" mass="24960">MMALDACLFVSQEVPREERSDRCLCEHVKREPLQLNLDLGARGAQTNQPVTIFSCFRAGWRSTLNQLPLGQVFGVLSVRGGAFRNCAKLIARPKLTASTSNGSTRRHTQLARHTNCACSPCLHTTRLYLTNDRGRYPCRYGSACSHLSLSKKKPCRPLSLCRNTAGQVSSTEETYTRQIRIYLSSGVKSPGTHCSFCPVVQSHCGTTHGPTASVGAGNRAPDESFRDG</sequence>
<dbReference type="AlphaFoldDB" id="A0AAJ0M992"/>
<accession>A0AAJ0M992</accession>